<evidence type="ECO:0000313" key="1">
    <source>
        <dbReference type="EMBL" id="VVV00582.1"/>
    </source>
</evidence>
<sequence length="634" mass="72815">MKKIVLMSIFWISTLAIYAQKNIIPIDASEFRNSNAVIRNYTTEIELNGNSSMTVKQYSLITVLNSKGDDFAFCYAYYDDDISLKNVEVLIYNASGDLIKKIKEKDFTDRSAVSGSTLYSDSRAKYLDYKPTGYPYSIAFTKEYKTDNTAFVPSHSFIQDYDTYVQSSSYQLLFDKNETKLTIKEKNFENFEVKKEENPSGVIYSITDVKPIPREDFHLPLSGVVPQVLVMPQNFNLSGYKAQNVTNWQELGKWFSNKVLADRTELPSSTIEKVKQLTNGVEDPLEKAKIIYDYVQNNTRYISVQVGIGGYQPIVASEVDEMKYGDCKGLSNYTKALLEAVGVEAYYTHVESGKTKIDFEDDFASLAQGNHAILAIPYQDSYQWIDCTSQTIPFGFLGDFTDDRKVLVIKPEGGEIIKTPAYLNEDNYQFTQALVKFANTGEVNVEGKIITKGIQYDDRQYLEHYSPDDLKKRDFEYWSSIDNLQVKEHKMKNDKAEVQFTETFQLKGNNFGTPSGERLFIPINPISAITYIPKRYRNRKTAFQIARGYWDEDEIEILIPKGYSVEAKPDNVEINTEFGAYKMSIEIKDHKIIYKKDILIKEGTYPKEKYSEYRDFRENIAKSEEKKISLIAKE</sequence>
<proteinExistence type="predicted"/>
<reference evidence="1" key="1">
    <citation type="submission" date="2019-09" db="EMBL/GenBank/DDBJ databases">
        <authorList>
            <person name="Rodrigo-Torres L."/>
            <person name="Arahal R. D."/>
            <person name="Lucena T."/>
        </authorList>
    </citation>
    <scope>NUCLEOTIDE SEQUENCE</scope>
    <source>
        <strain evidence="1">ISS653</strain>
    </source>
</reference>
<name>A0AC61Y7V9_9FLAO</name>
<accession>A0AC61Y7V9</accession>
<dbReference type="EMBL" id="CABVMM010000006">
    <property type="protein sequence ID" value="VVV00582.1"/>
    <property type="molecule type" value="Genomic_DNA"/>
</dbReference>
<comment type="caution">
    <text evidence="1">The sequence shown here is derived from an EMBL/GenBank/DDBJ whole genome shotgun (WGS) entry which is preliminary data.</text>
</comment>
<evidence type="ECO:0000313" key="2">
    <source>
        <dbReference type="Proteomes" id="UP000356253"/>
    </source>
</evidence>
<dbReference type="Proteomes" id="UP000356253">
    <property type="component" value="Unassembled WGS sequence"/>
</dbReference>
<organism evidence="1 2">
    <name type="scientific">Mesonia oceanica</name>
    <dbReference type="NCBI Taxonomy" id="2687242"/>
    <lineage>
        <taxon>Bacteria</taxon>
        <taxon>Pseudomonadati</taxon>
        <taxon>Bacteroidota</taxon>
        <taxon>Flavobacteriia</taxon>
        <taxon>Flavobacteriales</taxon>
        <taxon>Flavobacteriaceae</taxon>
        <taxon>Mesonia</taxon>
    </lineage>
</organism>
<protein>
    <submittedName>
        <fullName evidence="1">Uncharacterized protein</fullName>
    </submittedName>
</protein>
<keyword evidence="2" id="KW-1185">Reference proteome</keyword>
<gene>
    <name evidence="1" type="ORF">FVB9532_01854</name>
</gene>